<evidence type="ECO:0000313" key="1">
    <source>
        <dbReference type="EMBL" id="KAB1063939.1"/>
    </source>
</evidence>
<sequence>MTTKTVKYKDWTFEVDYGRTKEVYDKVKHGSPEGCACNDCKNFATNRENIYPAEIKNLLSEFGIDYKKESEIYHMALLESGLHHYGGWFHFKGKIIEGKDCKIDLGGGGSTFDTAKVADDFEIAFMKGSDLTFFDKEVKDDLIQIEFIADSEWVIDKEIESE</sequence>
<dbReference type="RefSeq" id="WP_151167952.1">
    <property type="nucleotide sequence ID" value="NZ_WACR01000006.1"/>
</dbReference>
<dbReference type="Proteomes" id="UP000435357">
    <property type="component" value="Unassembled WGS sequence"/>
</dbReference>
<dbReference type="EMBL" id="WACR01000006">
    <property type="protein sequence ID" value="KAB1063939.1"/>
    <property type="molecule type" value="Genomic_DNA"/>
</dbReference>
<dbReference type="OrthoDB" id="1691135at2"/>
<organism evidence="1 2">
    <name type="scientific">Salibacter halophilus</name>
    <dbReference type="NCBI Taxonomy" id="1803916"/>
    <lineage>
        <taxon>Bacteria</taxon>
        <taxon>Pseudomonadati</taxon>
        <taxon>Bacteroidota</taxon>
        <taxon>Flavobacteriia</taxon>
        <taxon>Flavobacteriales</taxon>
        <taxon>Salibacteraceae</taxon>
        <taxon>Salibacter</taxon>
    </lineage>
</organism>
<name>A0A6N6M6I6_9FLAO</name>
<protein>
    <submittedName>
        <fullName evidence="1">Uncharacterized protein</fullName>
    </submittedName>
</protein>
<dbReference type="AlphaFoldDB" id="A0A6N6M6I6"/>
<reference evidence="1 2" key="1">
    <citation type="submission" date="2019-09" db="EMBL/GenBank/DDBJ databases">
        <title>Genomes of Cryomorphaceae.</title>
        <authorList>
            <person name="Bowman J.P."/>
        </authorList>
    </citation>
    <scope>NUCLEOTIDE SEQUENCE [LARGE SCALE GENOMIC DNA]</scope>
    <source>
        <strain evidence="1 2">KCTC 52047</strain>
    </source>
</reference>
<evidence type="ECO:0000313" key="2">
    <source>
        <dbReference type="Proteomes" id="UP000435357"/>
    </source>
</evidence>
<gene>
    <name evidence="1" type="ORF">F3059_07840</name>
</gene>
<keyword evidence="2" id="KW-1185">Reference proteome</keyword>
<proteinExistence type="predicted"/>
<comment type="caution">
    <text evidence="1">The sequence shown here is derived from an EMBL/GenBank/DDBJ whole genome shotgun (WGS) entry which is preliminary data.</text>
</comment>
<accession>A0A6N6M6I6</accession>